<evidence type="ECO:0000259" key="2">
    <source>
        <dbReference type="Pfam" id="PF08245"/>
    </source>
</evidence>
<dbReference type="InterPro" id="IPR036615">
    <property type="entry name" value="Mur_ligase_C_dom_sf"/>
</dbReference>
<dbReference type="OrthoDB" id="5287761at2"/>
<proteinExistence type="predicted"/>
<dbReference type="GO" id="GO:0016881">
    <property type="term" value="F:acid-amino acid ligase activity"/>
    <property type="evidence" value="ECO:0007669"/>
    <property type="project" value="InterPro"/>
</dbReference>
<evidence type="ECO:0000313" key="4">
    <source>
        <dbReference type="Proteomes" id="UP000008963"/>
    </source>
</evidence>
<gene>
    <name evidence="3" type="primary">murE</name>
    <name evidence="3" type="ordered locus">BMS_0060</name>
</gene>
<dbReference type="EMBL" id="FQ312005">
    <property type="protein sequence ID" value="CBW25001.1"/>
    <property type="molecule type" value="Genomic_DNA"/>
</dbReference>
<keyword evidence="3" id="KW-0436">Ligase</keyword>
<organism evidence="3 4">
    <name type="scientific">Halobacteriovorax marinus (strain ATCC BAA-682 / DSM 15412 / SJ)</name>
    <name type="common">Bacteriovorax marinus</name>
    <dbReference type="NCBI Taxonomy" id="862908"/>
    <lineage>
        <taxon>Bacteria</taxon>
        <taxon>Pseudomonadati</taxon>
        <taxon>Bdellovibrionota</taxon>
        <taxon>Bacteriovoracia</taxon>
        <taxon>Bacteriovoracales</taxon>
        <taxon>Halobacteriovoraceae</taxon>
        <taxon>Halobacteriovorax</taxon>
    </lineage>
</organism>
<dbReference type="PATRIC" id="fig|862908.3.peg.58"/>
<dbReference type="GO" id="GO:0005524">
    <property type="term" value="F:ATP binding"/>
    <property type="evidence" value="ECO:0007669"/>
    <property type="project" value="InterPro"/>
</dbReference>
<reference evidence="4" key="1">
    <citation type="journal article" date="2013" name="ISME J.">
        <title>A small predatory core genome in the divergent marine Bacteriovorax marinus SJ and the terrestrial Bdellovibrio bacteriovorus.</title>
        <authorList>
            <person name="Crossman L.C."/>
            <person name="Chen H."/>
            <person name="Cerdeno-Tarraga A.M."/>
            <person name="Brooks K."/>
            <person name="Quail M.A."/>
            <person name="Pineiro S.A."/>
            <person name="Hobley L."/>
            <person name="Sockett R.E."/>
            <person name="Bentley S.D."/>
            <person name="Parkhill J."/>
            <person name="Williams H.N."/>
            <person name="Stine O.C."/>
        </authorList>
    </citation>
    <scope>NUCLEOTIDE SEQUENCE [LARGE SCALE GENOMIC DNA]</scope>
    <source>
        <strain evidence="4">ATCC BAA-682 / DSM 15412 / SJ</strain>
    </source>
</reference>
<dbReference type="SUPFAM" id="SSF53244">
    <property type="entry name" value="MurD-like peptide ligases, peptide-binding domain"/>
    <property type="match status" value="1"/>
</dbReference>
<dbReference type="PANTHER" id="PTHR23135:SF4">
    <property type="entry name" value="UDP-N-ACETYLMURAMOYL-L-ALANYL-D-GLUTAMATE--2,6-DIAMINOPIMELATE LIGASE MURE HOMOLOG, CHLOROPLASTIC"/>
    <property type="match status" value="1"/>
</dbReference>
<dbReference type="HOGENOM" id="CLU_022291_2_0_7"/>
<dbReference type="Pfam" id="PF02875">
    <property type="entry name" value="Mur_ligase_C"/>
    <property type="match status" value="1"/>
</dbReference>
<dbReference type="InterPro" id="IPR004101">
    <property type="entry name" value="Mur_ligase_C"/>
</dbReference>
<feature type="domain" description="Mur ligase C-terminal" evidence="1">
    <location>
        <begin position="307"/>
        <end position="431"/>
    </location>
</feature>
<evidence type="ECO:0000259" key="1">
    <source>
        <dbReference type="Pfam" id="PF02875"/>
    </source>
</evidence>
<dbReference type="KEGG" id="bmx:BMS_0060"/>
<dbReference type="InterPro" id="IPR013221">
    <property type="entry name" value="Mur_ligase_cen"/>
</dbReference>
<dbReference type="STRING" id="862908.BMS_0060"/>
<feature type="domain" description="Mur ligase central" evidence="2">
    <location>
        <begin position="111"/>
        <end position="242"/>
    </location>
</feature>
<dbReference type="PANTHER" id="PTHR23135">
    <property type="entry name" value="MUR LIGASE FAMILY MEMBER"/>
    <property type="match status" value="1"/>
</dbReference>
<dbReference type="InterPro" id="IPR036565">
    <property type="entry name" value="Mur-like_cat_sf"/>
</dbReference>
<dbReference type="SUPFAM" id="SSF53623">
    <property type="entry name" value="MurD-like peptide ligases, catalytic domain"/>
    <property type="match status" value="1"/>
</dbReference>
<dbReference type="Gene3D" id="3.90.190.20">
    <property type="entry name" value="Mur ligase, C-terminal domain"/>
    <property type="match status" value="1"/>
</dbReference>
<protein>
    <submittedName>
        <fullName evidence="3">Probable UDP-N-acetylmuramoylalanyl-D-glutamate--2,6-diaminopimelate ligase</fullName>
    </submittedName>
</protein>
<name>E1X245_HALMS</name>
<dbReference type="AlphaFoldDB" id="E1X245"/>
<dbReference type="Proteomes" id="UP000008963">
    <property type="component" value="Chromosome"/>
</dbReference>
<evidence type="ECO:0000313" key="3">
    <source>
        <dbReference type="EMBL" id="CBW25001.1"/>
    </source>
</evidence>
<dbReference type="eggNOG" id="COG0769">
    <property type="taxonomic scope" value="Bacteria"/>
</dbReference>
<keyword evidence="4" id="KW-1185">Reference proteome</keyword>
<dbReference type="Gene3D" id="3.40.1190.10">
    <property type="entry name" value="Mur-like, catalytic domain"/>
    <property type="match status" value="1"/>
</dbReference>
<sequence length="461" mass="52018">MNKKDITKILSENLLFEKTVTDCSIKQATTNLQLAGEDSLCFYNISDQLDAKEVFIKRLKSSSCKNLVLTKKVDVEGVNIWVVDPSDFLWAQDLIANEIYPDKLKIKLAGITGTNGKTTVSYLAMQLATLLGYPSISIGTIGVRDSKNILEEDILSTTPSYLELRKIIHRYQDDYKFIFMEVSSHALAQNRLNKVRLKSCAWTSFSQDHLDYHKTNEEYFKAKLKILESSDDKNLIVPSSEKSLLALLADNNVSRKIVEPYFDECLEAGFKASYNQANLSVAIALCEVLIGESIDRKLLSKLSLPAGRFEAIKYNEHIVIVDYAHTPDALENICGTIKKDFSSFELRVIFGCGGDRDRSKRPLMGKAVSKYADNIIVTSDNPRTEEPSSIIDDITPGISRDYIRIEDRRLAIEKSLEDLSRPTVVLIAGKGHEEYQDVKGIKHHFSDKEEVMKIIDRNKNV</sequence>
<dbReference type="RefSeq" id="WP_014242790.1">
    <property type="nucleotide sequence ID" value="NC_016620.1"/>
</dbReference>
<dbReference type="Pfam" id="PF08245">
    <property type="entry name" value="Mur_ligase_M"/>
    <property type="match status" value="1"/>
</dbReference>
<accession>E1X245</accession>